<evidence type="ECO:0000313" key="4">
    <source>
        <dbReference type="Proteomes" id="UP000065151"/>
    </source>
</evidence>
<feature type="transmembrane region" description="Helical" evidence="2">
    <location>
        <begin position="12"/>
        <end position="39"/>
    </location>
</feature>
<keyword evidence="2" id="KW-0472">Membrane</keyword>
<organism evidence="3">
    <name type="scientific">Pseudarthrobacter sulfonivorans</name>
    <dbReference type="NCBI Taxonomy" id="121292"/>
    <lineage>
        <taxon>Bacteria</taxon>
        <taxon>Bacillati</taxon>
        <taxon>Actinomycetota</taxon>
        <taxon>Actinomycetes</taxon>
        <taxon>Micrococcales</taxon>
        <taxon>Micrococcaceae</taxon>
        <taxon>Pseudarthrobacter</taxon>
    </lineage>
</organism>
<name>A0A0U3R7Q1_9MICC</name>
<sequence length="109" mass="12228">MKKRTSNATWGVLFSMFGSFQVPNILMLVAILVLVIIRPNADDPATFWAIAIVALLIVIAGVIVISRGGTRLKRLRESAQEDRRRIETQLPLERDDPNPPETHPERGLE</sequence>
<dbReference type="Proteomes" id="UP000065151">
    <property type="component" value="Chromosome"/>
</dbReference>
<dbReference type="EMBL" id="CP013747">
    <property type="protein sequence ID" value="ALV41217.1"/>
    <property type="molecule type" value="Genomic_DNA"/>
</dbReference>
<dbReference type="KEGG" id="psul:AU252_08700"/>
<reference evidence="3 4" key="1">
    <citation type="submission" date="2015-12" db="EMBL/GenBank/DDBJ databases">
        <authorList>
            <person name="Shamseldin A."/>
            <person name="Moawad H."/>
            <person name="Abd El-Rahim W.M."/>
            <person name="Sadowsky M.J."/>
        </authorList>
    </citation>
    <scope>NUCLEOTIDE SEQUENCE [LARGE SCALE GENOMIC DNA]</scope>
    <source>
        <strain evidence="3 4">Ar51</strain>
    </source>
</reference>
<feature type="transmembrane region" description="Helical" evidence="2">
    <location>
        <begin position="45"/>
        <end position="66"/>
    </location>
</feature>
<evidence type="ECO:0000256" key="1">
    <source>
        <dbReference type="SAM" id="MobiDB-lite"/>
    </source>
</evidence>
<evidence type="ECO:0000313" key="3">
    <source>
        <dbReference type="EMBL" id="ALV41217.1"/>
    </source>
</evidence>
<evidence type="ECO:0000256" key="2">
    <source>
        <dbReference type="SAM" id="Phobius"/>
    </source>
</evidence>
<proteinExistence type="predicted"/>
<dbReference type="RefSeq" id="WP_058930369.1">
    <property type="nucleotide sequence ID" value="NZ_CP013747.1"/>
</dbReference>
<accession>A0A0U3R7Q1</accession>
<protein>
    <submittedName>
        <fullName evidence="3">Uncharacterized protein</fullName>
    </submittedName>
</protein>
<keyword evidence="2" id="KW-0812">Transmembrane</keyword>
<dbReference type="AlphaFoldDB" id="A0A0U3R7Q1"/>
<feature type="region of interest" description="Disordered" evidence="1">
    <location>
        <begin position="76"/>
        <end position="109"/>
    </location>
</feature>
<gene>
    <name evidence="3" type="ORF">AU252_08700</name>
</gene>
<keyword evidence="2" id="KW-1133">Transmembrane helix</keyword>